<feature type="domain" description="SUF system FeS cluster assembly SufBD core" evidence="1">
    <location>
        <begin position="88"/>
        <end position="317"/>
    </location>
</feature>
<protein>
    <submittedName>
        <fullName evidence="2">SufD family Fe-S cluster assembly protein</fullName>
    </submittedName>
</protein>
<organism evidence="2 3">
    <name type="scientific">Helcococcus bovis</name>
    <dbReference type="NCBI Taxonomy" id="3153252"/>
    <lineage>
        <taxon>Bacteria</taxon>
        <taxon>Bacillati</taxon>
        <taxon>Bacillota</taxon>
        <taxon>Tissierellia</taxon>
        <taxon>Tissierellales</taxon>
        <taxon>Peptoniphilaceae</taxon>
        <taxon>Helcococcus</taxon>
    </lineage>
</organism>
<sequence>MRTEVNIIPEITWRFTEANSRVIELNGIEYKEYSTSISEKISDEFNKIFIDKKYGVSREILELNQKLKNHEKFYVLDKDKFFEEKFYLDENNKFLSDQHGILVKENTDSTLIFDYKSEKDLEAFKNSVFKIKAEKNSNLKLVIIQRLSKISKSFLSIVSDIEESANVHLIHIELGAKDSYANYRAILGSEKSHADVKTAYFVDENRYLDLGYEITHLGRETTSDMVINGVLKDFAKKRFAGTLDFKKGCTLSKGNEEEFVTLLDPTVKNWAIPLLLAREDDIVGNHAASSGRIDKDMLFYITSRGFDALAAKRMIIESKLKPIFDLIDDEKISEELLEELREGIN</sequence>
<dbReference type="Proteomes" id="UP001629536">
    <property type="component" value="Unassembled WGS sequence"/>
</dbReference>
<gene>
    <name evidence="2" type="ORF">ABGF40_00555</name>
</gene>
<accession>A0ABW9F4G1</accession>
<dbReference type="InterPro" id="IPR000825">
    <property type="entry name" value="SUF_FeS_clus_asmbl_SufBD_core"/>
</dbReference>
<evidence type="ECO:0000259" key="1">
    <source>
        <dbReference type="Pfam" id="PF01458"/>
    </source>
</evidence>
<dbReference type="PANTHER" id="PTHR43575:SF1">
    <property type="entry name" value="PROTEIN ABCI7, CHLOROPLASTIC"/>
    <property type="match status" value="1"/>
</dbReference>
<name>A0ABW9F4G1_9FIRM</name>
<dbReference type="RefSeq" id="WP_408105738.1">
    <property type="nucleotide sequence ID" value="NZ_JBFNFH010000001.1"/>
</dbReference>
<dbReference type="InterPro" id="IPR055346">
    <property type="entry name" value="Fe-S_cluster_assembly_SufBD"/>
</dbReference>
<evidence type="ECO:0000313" key="3">
    <source>
        <dbReference type="Proteomes" id="UP001629536"/>
    </source>
</evidence>
<comment type="caution">
    <text evidence="2">The sequence shown here is derived from an EMBL/GenBank/DDBJ whole genome shotgun (WGS) entry which is preliminary data.</text>
</comment>
<dbReference type="Pfam" id="PF01458">
    <property type="entry name" value="SUFBD_core"/>
    <property type="match status" value="1"/>
</dbReference>
<reference evidence="2 3" key="1">
    <citation type="journal article" date="2024" name="Front. Microbiol.">
        <title>Pangenomic and biochemical analyses of Helcococcus ovis reveal widespread tetracycline resistance and a novel bacterial species, Helcococcus bovis.</title>
        <authorList>
            <person name="Cunha F."/>
            <person name="Zhai Y."/>
            <person name="Casaro S."/>
            <person name="Jones K.L."/>
            <person name="Hernandez M."/>
            <person name="Bisinotto R.S."/>
            <person name="Kariyawasam S."/>
            <person name="Brown M.B."/>
            <person name="Phillips A."/>
            <person name="Jeong K.C."/>
            <person name="Galvao K.N."/>
        </authorList>
    </citation>
    <scope>NUCLEOTIDE SEQUENCE [LARGE SCALE GENOMIC DNA]</scope>
    <source>
        <strain evidence="2 3">KG197</strain>
    </source>
</reference>
<keyword evidence="3" id="KW-1185">Reference proteome</keyword>
<dbReference type="InterPro" id="IPR037284">
    <property type="entry name" value="SUF_FeS_clus_asmbl_SufBD_sf"/>
</dbReference>
<proteinExistence type="predicted"/>
<evidence type="ECO:0000313" key="2">
    <source>
        <dbReference type="EMBL" id="MFM1524159.1"/>
    </source>
</evidence>
<dbReference type="EMBL" id="JBFNFH010000001">
    <property type="protein sequence ID" value="MFM1524159.1"/>
    <property type="molecule type" value="Genomic_DNA"/>
</dbReference>
<dbReference type="PANTHER" id="PTHR43575">
    <property type="entry name" value="PROTEIN ABCI7, CHLOROPLASTIC"/>
    <property type="match status" value="1"/>
</dbReference>
<dbReference type="SUPFAM" id="SSF101960">
    <property type="entry name" value="Stabilizer of iron transporter SufD"/>
    <property type="match status" value="1"/>
</dbReference>